<feature type="compositionally biased region" description="Acidic residues" evidence="2">
    <location>
        <begin position="691"/>
        <end position="705"/>
    </location>
</feature>
<dbReference type="PROSITE" id="PS50103">
    <property type="entry name" value="ZF_C3H1"/>
    <property type="match status" value="2"/>
</dbReference>
<keyword evidence="5" id="KW-1185">Reference proteome</keyword>
<feature type="compositionally biased region" description="Basic and acidic residues" evidence="2">
    <location>
        <begin position="854"/>
        <end position="870"/>
    </location>
</feature>
<feature type="zinc finger region" description="C3H1-type" evidence="1">
    <location>
        <begin position="31"/>
        <end position="57"/>
    </location>
</feature>
<evidence type="ECO:0000259" key="3">
    <source>
        <dbReference type="PROSITE" id="PS50103"/>
    </source>
</evidence>
<feature type="compositionally biased region" description="Acidic residues" evidence="2">
    <location>
        <begin position="670"/>
        <end position="684"/>
    </location>
</feature>
<feature type="compositionally biased region" description="Basic residues" evidence="2">
    <location>
        <begin position="420"/>
        <end position="430"/>
    </location>
</feature>
<feature type="compositionally biased region" description="Pro residues" evidence="2">
    <location>
        <begin position="136"/>
        <end position="157"/>
    </location>
</feature>
<keyword evidence="1" id="KW-0862">Zinc</keyword>
<feature type="compositionally biased region" description="Basic residues" evidence="2">
    <location>
        <begin position="300"/>
        <end position="315"/>
    </location>
</feature>
<feature type="region of interest" description="Disordered" evidence="2">
    <location>
        <begin position="818"/>
        <end position="870"/>
    </location>
</feature>
<feature type="compositionally biased region" description="Acidic residues" evidence="2">
    <location>
        <begin position="468"/>
        <end position="506"/>
    </location>
</feature>
<feature type="region of interest" description="Disordered" evidence="2">
    <location>
        <begin position="792"/>
        <end position="811"/>
    </location>
</feature>
<name>A0ABY7DVN3_MYAAR</name>
<feature type="compositionally biased region" description="Basic and acidic residues" evidence="2">
    <location>
        <begin position="792"/>
        <end position="803"/>
    </location>
</feature>
<feature type="compositionally biased region" description="Basic and acidic residues" evidence="2">
    <location>
        <begin position="286"/>
        <end position="299"/>
    </location>
</feature>
<feature type="region of interest" description="Disordered" evidence="2">
    <location>
        <begin position="420"/>
        <end position="585"/>
    </location>
</feature>
<gene>
    <name evidence="4" type="ORF">MAR_008326</name>
</gene>
<feature type="region of interest" description="Disordered" evidence="2">
    <location>
        <begin position="639"/>
        <end position="737"/>
    </location>
</feature>
<sequence>MVDIGPDCYYFYNSTCARGSACMYRHVETAKNSTETCTDWFEGNCTNPTCSKRHDKQKPTCFYESQPDGCTRPGCQFRHLNHRPNMSPAVPTTVSTAAVTTMPGSQPPHTGLPPVSWAPPTVPPPLGRSGMWPGGHAPPPGFPHPPPGLPSRPFPPGAPLFIPTVGPPHHAVRPIQPIIINPNEESDVEASPVKSSQRVVAPPVLQSLSQPPPAVHNPLDYFLNAKRYMPPQQPTTSSIAQQQTTFNPYARSRSPSPAGKRGSLSPDSGHRRSTSLERFSSRRRSGSLDRSRSPPEWRDRRRFVRRSRSPSRRRSRSAERGRGRAQNVIDRFRTGASKGPRLEEVRVTGPKIISIKKTKEEREQAASQEEKKVEEEEKPAPEKASAQKESLGKGEDEEVKSLEEIYRERALLSLMEAKRKKIQESKKKRWQTVEKKKSESERSDKSTQDTGSQGSVDEKGDKGSEMDSSSDDGGSDIDFSADVDVEIGEGDLEDVGSLEEEESEGEQDNKIKKSSSQTKSSVSAPAKSNIKSRLGLKARGDINKHSAQQQTSKKRSIKDRLGVRPSGDNENEKPVRKGKKKKRDLDEDIMQLIEEEQMDIDIDIDEISLLSKKDKKKLLKKLLVQAGREDEYDLYKKKKKRGIRKKKEKDDEGRGKKRKINIKSGYEDVKGDEEEDRESEDEDLVSIGEEIVLEEEEDEEEEGAETQESTPEKSEEVTLEDDISLESKDDLSGKSLEELEKLRTEKEARLREALELKTLDDIRKHRAIKKTKGEDISGVHITAGQSRRKIIIEEKKPAEKPEPAVRITFDGLDSCDPKRKLVRIGGNTEQRSSGSVMKLGTKKERQIYMPPTRKKTEEPPKKPVIDSTKGRDIVDYSDMFPKKTTATSTTIKINRVEVKDATVKTFAEIMAEKKRKRQLTQQKQFTPITMEDSGKKSSSLDRLTPVELSQESLPSSLANSPVKQGIKALNLRKTASSENITETASKPGRWKRRKTNESLATEPETVTKTEPKNVSESSFQNISQPLSVSAPLVKEKAKAVVQVPVTKPDVVYVSAKKDDKSLRSVDVAAGTKRESDQPSLSETTEKKPKLSDSFLDFDDDDLLDMDDDLALDDNKDHDELMREIDELLASK</sequence>
<accession>A0ABY7DVN3</accession>
<dbReference type="PANTHER" id="PTHR15725">
    <property type="entry name" value="ZN-FINGER, C-X8-C-X5-C-X3-H TYPE-CONTAINING"/>
    <property type="match status" value="1"/>
</dbReference>
<proteinExistence type="predicted"/>
<feature type="compositionally biased region" description="Low complexity" evidence="2">
    <location>
        <begin position="514"/>
        <end position="523"/>
    </location>
</feature>
<feature type="region of interest" description="Disordered" evidence="2">
    <location>
        <begin position="119"/>
        <end position="157"/>
    </location>
</feature>
<evidence type="ECO:0000256" key="1">
    <source>
        <dbReference type="PROSITE-ProRule" id="PRU00723"/>
    </source>
</evidence>
<evidence type="ECO:0000256" key="2">
    <source>
        <dbReference type="SAM" id="MobiDB-lite"/>
    </source>
</evidence>
<dbReference type="SMART" id="SM00356">
    <property type="entry name" value="ZnF_C3H1"/>
    <property type="match status" value="2"/>
</dbReference>
<keyword evidence="1" id="KW-0863">Zinc-finger</keyword>
<feature type="domain" description="C3H1-type" evidence="3">
    <location>
        <begin position="7"/>
        <end position="29"/>
    </location>
</feature>
<evidence type="ECO:0000313" key="5">
    <source>
        <dbReference type="Proteomes" id="UP001164746"/>
    </source>
</evidence>
<protein>
    <submittedName>
        <fullName evidence="4">ZC11A-like protein</fullName>
    </submittedName>
</protein>
<dbReference type="EMBL" id="CP111015">
    <property type="protein sequence ID" value="WAR01768.1"/>
    <property type="molecule type" value="Genomic_DNA"/>
</dbReference>
<keyword evidence="1" id="KW-0479">Metal-binding</keyword>
<feature type="region of interest" description="Disordered" evidence="2">
    <location>
        <begin position="975"/>
        <end position="1018"/>
    </location>
</feature>
<feature type="region of interest" description="Disordered" evidence="2">
    <location>
        <begin position="913"/>
        <end position="959"/>
    </location>
</feature>
<feature type="compositionally biased region" description="Basic and acidic residues" evidence="2">
    <location>
        <begin position="431"/>
        <end position="447"/>
    </location>
</feature>
<feature type="region of interest" description="Disordered" evidence="2">
    <location>
        <begin position="1063"/>
        <end position="1092"/>
    </location>
</feature>
<dbReference type="Proteomes" id="UP001164746">
    <property type="component" value="Chromosome 4"/>
</dbReference>
<dbReference type="Pfam" id="PF15663">
    <property type="entry name" value="zf-CCCH_3"/>
    <property type="match status" value="1"/>
</dbReference>
<dbReference type="InterPro" id="IPR000571">
    <property type="entry name" value="Znf_CCCH"/>
</dbReference>
<feature type="compositionally biased region" description="Basic and acidic residues" evidence="2">
    <location>
        <begin position="357"/>
        <end position="381"/>
    </location>
</feature>
<feature type="region of interest" description="Disordered" evidence="2">
    <location>
        <begin position="247"/>
        <end position="401"/>
    </location>
</feature>
<dbReference type="PANTHER" id="PTHR15725:SF14">
    <property type="entry name" value="ZINC FINGER CCCH DOMAIN-CONTAINING PROTEIN 11A"/>
    <property type="match status" value="1"/>
</dbReference>
<dbReference type="Gene3D" id="4.10.1000.10">
    <property type="entry name" value="Zinc finger, CCCH-type"/>
    <property type="match status" value="1"/>
</dbReference>
<dbReference type="InterPro" id="IPR041686">
    <property type="entry name" value="Znf-CCCH_3"/>
</dbReference>
<organism evidence="4 5">
    <name type="scientific">Mya arenaria</name>
    <name type="common">Soft-shell clam</name>
    <dbReference type="NCBI Taxonomy" id="6604"/>
    <lineage>
        <taxon>Eukaryota</taxon>
        <taxon>Metazoa</taxon>
        <taxon>Spiralia</taxon>
        <taxon>Lophotrochozoa</taxon>
        <taxon>Mollusca</taxon>
        <taxon>Bivalvia</taxon>
        <taxon>Autobranchia</taxon>
        <taxon>Heteroconchia</taxon>
        <taxon>Euheterodonta</taxon>
        <taxon>Imparidentia</taxon>
        <taxon>Neoheterodontei</taxon>
        <taxon>Myida</taxon>
        <taxon>Myoidea</taxon>
        <taxon>Myidae</taxon>
        <taxon>Mya</taxon>
    </lineage>
</organism>
<feature type="compositionally biased region" description="Basic and acidic residues" evidence="2">
    <location>
        <begin position="725"/>
        <end position="737"/>
    </location>
</feature>
<feature type="compositionally biased region" description="Polar residues" evidence="2">
    <location>
        <begin position="940"/>
        <end position="959"/>
    </location>
</feature>
<feature type="zinc finger region" description="C3H1-type" evidence="1">
    <location>
        <begin position="7"/>
        <end position="29"/>
    </location>
</feature>
<feature type="domain" description="C3H1-type" evidence="3">
    <location>
        <begin position="31"/>
        <end position="57"/>
    </location>
</feature>
<reference evidence="4" key="1">
    <citation type="submission" date="2022-11" db="EMBL/GenBank/DDBJ databases">
        <title>Centuries of genome instability and evolution in soft-shell clam transmissible cancer (bioRxiv).</title>
        <authorList>
            <person name="Hart S.F.M."/>
            <person name="Yonemitsu M.A."/>
            <person name="Giersch R.M."/>
            <person name="Beal B.F."/>
            <person name="Arriagada G."/>
            <person name="Davis B.W."/>
            <person name="Ostrander E.A."/>
            <person name="Goff S.P."/>
            <person name="Metzger M.J."/>
        </authorList>
    </citation>
    <scope>NUCLEOTIDE SEQUENCE</scope>
    <source>
        <strain evidence="4">MELC-2E11</strain>
        <tissue evidence="4">Siphon/mantle</tissue>
    </source>
</reference>
<evidence type="ECO:0000313" key="4">
    <source>
        <dbReference type="EMBL" id="WAR01768.1"/>
    </source>
</evidence>
<feature type="compositionally biased region" description="Basic and acidic residues" evidence="2">
    <location>
        <begin position="456"/>
        <end position="465"/>
    </location>
</feature>
<feature type="compositionally biased region" description="Polar residues" evidence="2">
    <location>
        <begin position="975"/>
        <end position="984"/>
    </location>
</feature>
<feature type="compositionally biased region" description="Basic and acidic residues" evidence="2">
    <location>
        <begin position="390"/>
        <end position="401"/>
    </location>
</feature>